<dbReference type="AlphaFoldDB" id="A0A419I6M4"/>
<dbReference type="PANTHER" id="PTHR42790">
    <property type="entry name" value="AMINOTRANSFERASE"/>
    <property type="match status" value="1"/>
</dbReference>
<comment type="cofactor">
    <cofactor evidence="1">
        <name>pyridoxal 5'-phosphate</name>
        <dbReference type="ChEBI" id="CHEBI:597326"/>
    </cofactor>
</comment>
<dbReference type="InterPro" id="IPR050859">
    <property type="entry name" value="Class-I_PLP-dep_aminotransf"/>
</dbReference>
<evidence type="ECO:0000313" key="7">
    <source>
        <dbReference type="EMBL" id="RJQ86846.1"/>
    </source>
</evidence>
<dbReference type="EMBL" id="QZFV01000071">
    <property type="protein sequence ID" value="RJQ86846.1"/>
    <property type="molecule type" value="Genomic_DNA"/>
</dbReference>
<feature type="domain" description="Aminotransferase class I/classII large" evidence="6">
    <location>
        <begin position="85"/>
        <end position="436"/>
    </location>
</feature>
<dbReference type="CDD" id="cd00609">
    <property type="entry name" value="AAT_like"/>
    <property type="match status" value="1"/>
</dbReference>
<dbReference type="GO" id="GO:0017000">
    <property type="term" value="P:antibiotic biosynthetic process"/>
    <property type="evidence" value="ECO:0007669"/>
    <property type="project" value="UniProtKB-KW"/>
</dbReference>
<name>A0A419I6M4_9PSEU</name>
<dbReference type="RefSeq" id="WP_120023257.1">
    <property type="nucleotide sequence ID" value="NZ_QZFV01000071.1"/>
</dbReference>
<keyword evidence="5" id="KW-0045">Antibiotic biosynthesis</keyword>
<keyword evidence="3 7" id="KW-0808">Transferase</keyword>
<dbReference type="InterPro" id="IPR015424">
    <property type="entry name" value="PyrdxlP-dep_Trfase"/>
</dbReference>
<dbReference type="InterPro" id="IPR015422">
    <property type="entry name" value="PyrdxlP-dep_Trfase_small"/>
</dbReference>
<evidence type="ECO:0000256" key="2">
    <source>
        <dbReference type="ARBA" id="ARBA00022576"/>
    </source>
</evidence>
<gene>
    <name evidence="7" type="ORF">D5S19_11020</name>
</gene>
<dbReference type="GO" id="GO:0008483">
    <property type="term" value="F:transaminase activity"/>
    <property type="evidence" value="ECO:0007669"/>
    <property type="project" value="UniProtKB-KW"/>
</dbReference>
<dbReference type="InterPro" id="IPR015421">
    <property type="entry name" value="PyrdxlP-dep_Trfase_major"/>
</dbReference>
<evidence type="ECO:0000313" key="8">
    <source>
        <dbReference type="Proteomes" id="UP000285112"/>
    </source>
</evidence>
<evidence type="ECO:0000256" key="1">
    <source>
        <dbReference type="ARBA" id="ARBA00001933"/>
    </source>
</evidence>
<dbReference type="PANTHER" id="PTHR42790:SF19">
    <property type="entry name" value="KYNURENINE_ALPHA-AMINOADIPATE AMINOTRANSFERASE, MITOCHONDRIAL"/>
    <property type="match status" value="1"/>
</dbReference>
<evidence type="ECO:0000256" key="3">
    <source>
        <dbReference type="ARBA" id="ARBA00022679"/>
    </source>
</evidence>
<evidence type="ECO:0000259" key="6">
    <source>
        <dbReference type="Pfam" id="PF00155"/>
    </source>
</evidence>
<dbReference type="GO" id="GO:0030170">
    <property type="term" value="F:pyridoxal phosphate binding"/>
    <property type="evidence" value="ECO:0007669"/>
    <property type="project" value="InterPro"/>
</dbReference>
<protein>
    <submittedName>
        <fullName evidence="7">PLP-dependent aminotransferase family protein</fullName>
    </submittedName>
</protein>
<accession>A0A419I6M4</accession>
<dbReference type="Gene3D" id="3.90.1150.10">
    <property type="entry name" value="Aspartate Aminotransferase, domain 1"/>
    <property type="match status" value="1"/>
</dbReference>
<proteinExistence type="predicted"/>
<sequence length="448" mass="48796">MTMTKAQEDLTTGSAVTLELAGLHTGVSDPRMDSMRLLSETAFRSPQAISFASGRPYEGFFDIAKLHHYLDRFVEHLRERGMPEERIKKALFQYGPINGLIRDMITRTLEVDEDIHVAPEAVMVTHGCQEAMMIALRGLFASPSDVLLTVSPCYVGIAGAAKMLDIPMAAVPEGTEGIDPEQVATVAREVRESGLRPVACYVTPDFSNPSGHSLPIATRHRLLEVAAEQDLLLLEDNPYGLFGRDGAQVPTLKALDTQHRVIYLGSFAKTVFPGARVGYLVADQEVTGGPGAAKLLAEELGKVKSMFTVGTSGISQALVGGVLLDADFSLRTANRELADLYVRHLEVTLSSLAEHFPPERFAEHGVRWNVPGGGFFLSVEVPFVAGLEALDRSAREHGVGWAPMSMFYVGDGGEHIIRLGFSPLTAEEIREGVRRLAEFIKATPRTDR</sequence>
<dbReference type="Proteomes" id="UP000285112">
    <property type="component" value="Unassembled WGS sequence"/>
</dbReference>
<dbReference type="SUPFAM" id="SSF53383">
    <property type="entry name" value="PLP-dependent transferases"/>
    <property type="match status" value="1"/>
</dbReference>
<dbReference type="InterPro" id="IPR004839">
    <property type="entry name" value="Aminotransferase_I/II_large"/>
</dbReference>
<keyword evidence="2 7" id="KW-0032">Aminotransferase</keyword>
<reference evidence="7 8" key="1">
    <citation type="submission" date="2018-09" db="EMBL/GenBank/DDBJ databases">
        <title>YIM PH 21725 draft genome.</title>
        <authorList>
            <person name="Miao C."/>
        </authorList>
    </citation>
    <scope>NUCLEOTIDE SEQUENCE [LARGE SCALE GENOMIC DNA]</scope>
    <source>
        <strain evidence="8">YIM PH21725</strain>
    </source>
</reference>
<dbReference type="GO" id="GO:1901605">
    <property type="term" value="P:alpha-amino acid metabolic process"/>
    <property type="evidence" value="ECO:0007669"/>
    <property type="project" value="TreeGrafter"/>
</dbReference>
<evidence type="ECO:0000256" key="4">
    <source>
        <dbReference type="ARBA" id="ARBA00022898"/>
    </source>
</evidence>
<keyword evidence="8" id="KW-1185">Reference proteome</keyword>
<organism evidence="7 8">
    <name type="scientific">Amycolatopsis panacis</name>
    <dbReference type="NCBI Taxonomy" id="2340917"/>
    <lineage>
        <taxon>Bacteria</taxon>
        <taxon>Bacillati</taxon>
        <taxon>Actinomycetota</taxon>
        <taxon>Actinomycetes</taxon>
        <taxon>Pseudonocardiales</taxon>
        <taxon>Pseudonocardiaceae</taxon>
        <taxon>Amycolatopsis</taxon>
    </lineage>
</organism>
<dbReference type="Gene3D" id="3.40.640.10">
    <property type="entry name" value="Type I PLP-dependent aspartate aminotransferase-like (Major domain)"/>
    <property type="match status" value="1"/>
</dbReference>
<comment type="caution">
    <text evidence="7">The sequence shown here is derived from an EMBL/GenBank/DDBJ whole genome shotgun (WGS) entry which is preliminary data.</text>
</comment>
<keyword evidence="4" id="KW-0663">Pyridoxal phosphate</keyword>
<dbReference type="OrthoDB" id="199743at2"/>
<evidence type="ECO:0000256" key="5">
    <source>
        <dbReference type="ARBA" id="ARBA00023194"/>
    </source>
</evidence>
<dbReference type="Pfam" id="PF00155">
    <property type="entry name" value="Aminotran_1_2"/>
    <property type="match status" value="1"/>
</dbReference>